<reference evidence="2 3" key="1">
    <citation type="submission" date="2007-01" db="EMBL/GenBank/DDBJ databases">
        <authorList>
            <person name="Haygood M."/>
            <person name="Podell S."/>
            <person name="Anderson C."/>
            <person name="Hopkinson B."/>
            <person name="Roe K."/>
            <person name="Barbeau K."/>
            <person name="Gaasterland T."/>
            <person name="Ferriera S."/>
            <person name="Johnson J."/>
            <person name="Kravitz S."/>
            <person name="Beeson K."/>
            <person name="Sutton G."/>
            <person name="Rogers Y.-H."/>
            <person name="Friedman R."/>
            <person name="Frazier M."/>
            <person name="Venter J.C."/>
        </authorList>
    </citation>
    <scope>NUCLEOTIDE SEQUENCE [LARGE SCALE GENOMIC DNA]</scope>
    <source>
        <strain evidence="2 3">ATCC 23134</strain>
    </source>
</reference>
<dbReference type="RefSeq" id="WP_002704450.1">
    <property type="nucleotide sequence ID" value="NZ_AAWS01000065.1"/>
</dbReference>
<feature type="chain" id="PRO_5002642301" evidence="1">
    <location>
        <begin position="24"/>
        <end position="74"/>
    </location>
</feature>
<comment type="caution">
    <text evidence="2">The sequence shown here is derived from an EMBL/GenBank/DDBJ whole genome shotgun (WGS) entry which is preliminary data.</text>
</comment>
<dbReference type="Proteomes" id="UP000004095">
    <property type="component" value="Unassembled WGS sequence"/>
</dbReference>
<accession>A1ZYC1</accession>
<evidence type="ECO:0000256" key="1">
    <source>
        <dbReference type="SAM" id="SignalP"/>
    </source>
</evidence>
<name>A1ZYC1_MICM2</name>
<organism evidence="2 3">
    <name type="scientific">Microscilla marina ATCC 23134</name>
    <dbReference type="NCBI Taxonomy" id="313606"/>
    <lineage>
        <taxon>Bacteria</taxon>
        <taxon>Pseudomonadati</taxon>
        <taxon>Bacteroidota</taxon>
        <taxon>Cytophagia</taxon>
        <taxon>Cytophagales</taxon>
        <taxon>Microscillaceae</taxon>
        <taxon>Microscilla</taxon>
    </lineage>
</organism>
<dbReference type="PROSITE" id="PS51257">
    <property type="entry name" value="PROKAR_LIPOPROTEIN"/>
    <property type="match status" value="1"/>
</dbReference>
<keyword evidence="2" id="KW-0449">Lipoprotein</keyword>
<dbReference type="AlphaFoldDB" id="A1ZYC1"/>
<evidence type="ECO:0000313" key="2">
    <source>
        <dbReference type="EMBL" id="EAY24594.1"/>
    </source>
</evidence>
<evidence type="ECO:0000313" key="3">
    <source>
        <dbReference type="Proteomes" id="UP000004095"/>
    </source>
</evidence>
<proteinExistence type="predicted"/>
<keyword evidence="1" id="KW-0732">Signal</keyword>
<gene>
    <name evidence="2" type="ORF">M23134_07705</name>
</gene>
<sequence>MQKIIIKIGKLALVFTIVLGSLAACEDDPIVEPTKKKDDDCQGSYCQIDTNNGNKEQDRKVALLNVQSTNPQTF</sequence>
<protein>
    <submittedName>
        <fullName evidence="2">Lipoprotein, putative</fullName>
    </submittedName>
</protein>
<dbReference type="EMBL" id="AAWS01000065">
    <property type="protein sequence ID" value="EAY24594.1"/>
    <property type="molecule type" value="Genomic_DNA"/>
</dbReference>
<keyword evidence="3" id="KW-1185">Reference proteome</keyword>
<feature type="signal peptide" evidence="1">
    <location>
        <begin position="1"/>
        <end position="23"/>
    </location>
</feature>